<dbReference type="InterPro" id="IPR020845">
    <property type="entry name" value="AMP-binding_CS"/>
</dbReference>
<dbReference type="Gene3D" id="2.30.38.10">
    <property type="entry name" value="Luciferase, Domain 3"/>
    <property type="match status" value="2"/>
</dbReference>
<dbReference type="FunFam" id="3.30.300.30:FF:000010">
    <property type="entry name" value="Enterobactin synthetase component F"/>
    <property type="match status" value="2"/>
</dbReference>
<name>A0A2N1IQF3_9PSED</name>
<dbReference type="Proteomes" id="UP000233399">
    <property type="component" value="Unassembled WGS sequence"/>
</dbReference>
<dbReference type="Pfam" id="PF13193">
    <property type="entry name" value="AMP-binding_C"/>
    <property type="match status" value="2"/>
</dbReference>
<dbReference type="NCBIfam" id="NF003417">
    <property type="entry name" value="PRK04813.1"/>
    <property type="match status" value="2"/>
</dbReference>
<evidence type="ECO:0000256" key="2">
    <source>
        <dbReference type="ARBA" id="ARBA00006432"/>
    </source>
</evidence>
<dbReference type="EMBL" id="PJCG01000028">
    <property type="protein sequence ID" value="PKI20787.1"/>
    <property type="molecule type" value="Genomic_DNA"/>
</dbReference>
<dbReference type="Gene3D" id="3.30.559.10">
    <property type="entry name" value="Chloramphenicol acetyltransferase-like domain"/>
    <property type="match status" value="4"/>
</dbReference>
<sequence>MQKLIESVATLSAKQRKALAVLLKQQGVDLYSVAPVFRRDPTEPLSLSFAQERQLFLWHLEPDSAAYHLPTALNLRGALDLAALQQSFDALVARHESLRTTFATDGERTTPVIHAPAPVSIARHTLALAPGEDRAARLRTCITEEIRQPFDLAQGPLLRASLLCLGPDDHVLLITQHHIVSDGWSLALMVQELVHLYRAYSSGQPASLPALPIQYADYAVWQRQWMDGGERQRQLAYWTAQLGGEQPVLALPSDRPRPLHSSYRGARIDLPLSPALADGLRQLARREGVTLFMLLLATFQCLLHRYSGQSDIRVGVPVANRTRKETEGLIGFFVNTQVHKADIDTHQPFARLLQQVKATALEAQAHQDLPFEQLVDALQVERSLNRSPLFQVMFNHRSAERRLPGATQLPGLSVEVLAWEEVNAQFDLTLDTVETADGLWASLTYATDLFDAPSVERMGQHWQHLLHSVVAQPQQPVGELPMLSPQQAQAVLHDLNDTTTDYPGDWRVHQLFEAQARRQPDTTALLFGDQRMSYRALSELSSQWAHKLIEQGVGPESLVGIAAERSLEMVVGLLAILKAGAAYVPLDPDYPAERLAYMFEDSGIELLLTQAHLRDQLPAFARQVLLLDQPGELGGYSQQAPACRLHPENLAYVIYTSGSTGRPKGAGNRHLALYNRLAWMQQAYALGSADTVLQKTPFSFDVSVWEFFWPLMTGARLALAAPGEHREPERLIDTIERHQVTTLHFVPSMLQVFVREPGLQRCHSVRQVICSGEALAVDTQQQVLSHLPGARLHNLYGPTEAAIDVTHWTCVDEGRDSVPIGRPIANLYTHILGPAFEALPQVAMGELMLGGQGLARGYHRRPSLTAERFVPDPFGSHGQRLYRTGDLARYRDSGVIEYCGRIDHQVKVRGLRIELGEIEARVLEHPQVREAVVLAQDSGHGQQLVAYVLAEEQGMAVDAAALRDSLREQLKGSLPDYMVPTHILQVKAWPVTANGKLDRKALPKPDNSALQQAYSAPQGPLEQQIAAIWQDLLKLERVGRSDNFFTLGGDSIVSIQVVSRARQAGIRFTTKDLFQHQTVQDLAAVAEVGCTVQADQRPLHGPTPLLAVQHAFFDTAIAERQQWNQSVLFRPLQALEAQALEQALQALVTHHDSLRLSFVEVDGQWQASYRPAGPVQPPLLWCATLADAGELKALGTEAQRSLNLADGPMLRAVLATLTDGSQRLLLAIHHLVVDGVSWRILLEDLHRAYQQCAAGQAPQLPAKTSAFRAWAEQLQAYAASDTLQAELGYWQAQLRHASGSLPQDNSAGALSNRYARTVYSHLDGALTRQLLQQAPAAYRTQVNDLLLTALARVICRWSGEPSTLIELEGHGREALFDNLDLGRTVGWFTSLFPLRLSPAATLDGSIKQVKEQLRAVPEKGIGYGVLRYLADAASRECLRALPVPRITFNYLGQLDGHLATDEQALLVPCADPKGDEQSLDAPLGNWLTLNGQVYAGELSLGWTFSSDMFEVATVQRLADEYSHELRTLVEHCCQREHAGMTPSDFPLAGLTQAQLDSLALPPAMIEDIFPLSPMQQGMMFHTLLQQGGDYINQMRVDVTGVDPERFRAAWQAAVDCHDLLRGSFIWGELASPLQIIQREAQLPFAVHDWRGRDDLADALEAFAAADRAAGFDLVRPPLLRLTLIRLDAQRYHLIYTSHHILMDGWSNTRLLGEVLQRYHGSVPEQGPGRFRDYIAWLQRQDGAARQAFWTRQLQDLDAPTLLARATDWAAGSEGQGQVERVQQLDARQTARLDAFARERRVTVNTVVQAAWLLVLQRYTGQTCVAFGATTAGRPAELKGIEQQIGLFINTLPVIASPRPEQALGDWLDTVQALNIALREYDHTPLFDIQRWAGQGGEALFDSILVFENYPVSEALQADTTSSLVFGDVANHEQTNYPLTLVVNLGTHLSLQLKVDRARFSARLAGQLGEHLLQVLQQMLESSAETALGELPMLNPQQAQAVLHDLNDTATDYPGDWRVHQLFEAQARRQPDATALLFGDQRMSYRALSELSSQWAHKLIEQGVGPESLVGIAAERSLEMVVGLLAILKAGAAYVPLDPDYPAERLAYMFEDSGIELLLTQAHLRDQLPAFAGQVLLLDQPGELGGYSQQVPACRLHPENLAYVIYTSGSTGRPKGAGNRHLALYNRLAWMQQAYALGSADTVLQKTPFSFDVSVWEFFWPLMTGARLALAAPGEHREPERLIDTIERHQVTTLHFVPSMLQVFVREPGLQRCHSVRQVICSGEALAVDTQQQVLSHLPGARLHNLYGPTEAAIDVTHWTCVDEGRDSVPIGRPIANLYTHILGPAFEALPQVAMGELMLGGQGLARGYHRRPSLTAERFVPDPFGSHGQRLYRTGDLARYRDSGVIEYCGRIDHQVKVRGLRIELGEIEVRVLEHPQVREAVVLAQDSGHGQQLVAYVLAEEQGMAVDAAALRDSLREQLKGSLPDYMVPTHILQVQAWPVTANGKLDRKALPKPDNSALQQAYRAPQTPLEQHVAGIWQEVLGLERVGLGDHFFELGGHSLLATQAVSRMRKLPGMQVTLRDLFDHPVLERLLAALGGAGKAATAHGVELLAHGKKATAPLSLMQRRLWVAEQLSGGSAAYGMPLALRLQGPLQVEVLRNSLNALAQRHEVLRTAYVQDDEGDPLAQIADQIEVDIALDDWSGFSHQEQQRCIAEATLANASTPIALEHAPLLRCRLARLADQEHVLFFAMHHIISDGWSMGVLVRDLVEIYRHSAPGQTHLLAPLPLQYSDFALWQQALEQAGELQRQASYWQQALAGHAGRLDLPLEQPRSEQGSHAGGAVDFSLSPTLTDALGQFAAKAGVTLYSTLLAAFQWLMHQTSGAHDVLVGADTAGRQHSELEGLIGFFVNVLPLRSRVSDGLAFGDFVQGTQRTLLAALEHQDLPFDMIVEAHGAPRVRGMNPLVQVLFVMNNLPVRSEALADITVQALPAPALYSKFDMALFIEQEAGQLSGNWQFATTLFRQEHIQRLVSAWIAMLEQIVSVQDMRWQAMNVPSQGGGLAGSTPVSAPASKADKLGKFLKRSAGATAAAPPRAAVRESLLVPGQSFPLLVEPGDASIDLIEWVRNNRPLVERKLGEHAGILFRGFALEGIQGFEAFAEAVQPGLYGQYGDLPKKEGGRNTYRSTPYPENKMILFHNESAHQDSWPRKQMFYCEQPSPVGGATPVVDCRLMYEKLPQALRQTLEDKGLLYVRTFADKLDVPWQHFFRTDDRAEVEARCRAAGIEWRWLDNDELQTRTRCPAIITHPITGARSFFNQVQLHHIYWLEPDAREDLLAMFGLERMPRHVYFGDGSPIPDQDMQLIGELYEACAVRFQWQKGDVILVDNMLAAHARDPYEGSRKIVVAMGDMFDRAALEAAAATQVMATEEAEE</sequence>
<evidence type="ECO:0000256" key="5">
    <source>
        <dbReference type="ARBA" id="ARBA00023002"/>
    </source>
</evidence>
<dbReference type="NCBIfam" id="TIGR01720">
    <property type="entry name" value="NRPS-para261"/>
    <property type="match status" value="1"/>
</dbReference>
<dbReference type="PROSITE" id="PS50075">
    <property type="entry name" value="CARRIER"/>
    <property type="match status" value="2"/>
</dbReference>
<dbReference type="Gene3D" id="3.60.130.10">
    <property type="entry name" value="Clavaminate synthase-like"/>
    <property type="match status" value="1"/>
</dbReference>
<dbReference type="PROSITE" id="PS00455">
    <property type="entry name" value="AMP_BINDING"/>
    <property type="match status" value="2"/>
</dbReference>
<reference evidence="7 8" key="1">
    <citation type="submission" date="2017-12" db="EMBL/GenBank/DDBJ databases">
        <title>Isolation and characterization of an aerobic denitrifying Pseudomonas monteilii CY06 from aquaculture ponds.</title>
        <authorList>
            <person name="Ma Q."/>
            <person name="Cai Y."/>
            <person name="He Z."/>
        </authorList>
    </citation>
    <scope>NUCLEOTIDE SEQUENCE [LARGE SCALE GENOMIC DNA]</scope>
    <source>
        <strain evidence="7 8">CY06</strain>
    </source>
</reference>
<dbReference type="InterPro" id="IPR009081">
    <property type="entry name" value="PP-bd_ACP"/>
</dbReference>
<dbReference type="GO" id="GO:0044550">
    <property type="term" value="P:secondary metabolite biosynthetic process"/>
    <property type="evidence" value="ECO:0007669"/>
    <property type="project" value="UniProtKB-ARBA"/>
</dbReference>
<dbReference type="InterPro" id="IPR025110">
    <property type="entry name" value="AMP-bd_C"/>
</dbReference>
<evidence type="ECO:0000313" key="8">
    <source>
        <dbReference type="Proteomes" id="UP000233399"/>
    </source>
</evidence>
<dbReference type="CDD" id="cd19531">
    <property type="entry name" value="LCL_NRPS-like"/>
    <property type="match status" value="2"/>
</dbReference>
<dbReference type="SUPFAM" id="SSF52777">
    <property type="entry name" value="CoA-dependent acyltransferases"/>
    <property type="match status" value="8"/>
</dbReference>
<dbReference type="PANTHER" id="PTHR45398:SF1">
    <property type="entry name" value="ENZYME, PUTATIVE (JCVI)-RELATED"/>
    <property type="match status" value="1"/>
</dbReference>
<dbReference type="GO" id="GO:0016706">
    <property type="term" value="F:2-oxoglutarate-dependent dioxygenase activity"/>
    <property type="evidence" value="ECO:0007669"/>
    <property type="project" value="UniProtKB-ARBA"/>
</dbReference>
<feature type="domain" description="Carrier" evidence="6">
    <location>
        <begin position="1016"/>
        <end position="1090"/>
    </location>
</feature>
<evidence type="ECO:0000256" key="1">
    <source>
        <dbReference type="ARBA" id="ARBA00001957"/>
    </source>
</evidence>
<keyword evidence="4" id="KW-0597">Phosphoprotein</keyword>
<evidence type="ECO:0000256" key="3">
    <source>
        <dbReference type="ARBA" id="ARBA00022450"/>
    </source>
</evidence>
<dbReference type="InterPro" id="IPR001242">
    <property type="entry name" value="Condensation_dom"/>
</dbReference>
<dbReference type="CDD" id="cd17646">
    <property type="entry name" value="A_NRPS_AB3403-like"/>
    <property type="match status" value="2"/>
</dbReference>
<dbReference type="FunFam" id="1.10.1200.10:FF:000005">
    <property type="entry name" value="Nonribosomal peptide synthetase 1"/>
    <property type="match status" value="2"/>
</dbReference>
<evidence type="ECO:0000256" key="4">
    <source>
        <dbReference type="ARBA" id="ARBA00022553"/>
    </source>
</evidence>
<evidence type="ECO:0000259" key="6">
    <source>
        <dbReference type="PROSITE" id="PS50075"/>
    </source>
</evidence>
<dbReference type="InterPro" id="IPR036736">
    <property type="entry name" value="ACP-like_sf"/>
</dbReference>
<evidence type="ECO:0000313" key="7">
    <source>
        <dbReference type="EMBL" id="PKI20787.1"/>
    </source>
</evidence>
<dbReference type="GO" id="GO:0043041">
    <property type="term" value="P:amino acid activation for nonribosomal peptide biosynthetic process"/>
    <property type="evidence" value="ECO:0007669"/>
    <property type="project" value="UniProtKB-ARBA"/>
</dbReference>
<protein>
    <submittedName>
        <fullName evidence="7">Non-ribosomal peptide synthetase</fullName>
    </submittedName>
</protein>
<dbReference type="RefSeq" id="WP_101196450.1">
    <property type="nucleotide sequence ID" value="NZ_PJCG01000028.1"/>
</dbReference>
<dbReference type="Gene3D" id="3.40.50.980">
    <property type="match status" value="4"/>
</dbReference>
<dbReference type="FunFam" id="3.40.50.980:FF:000001">
    <property type="entry name" value="Non-ribosomal peptide synthetase"/>
    <property type="match status" value="2"/>
</dbReference>
<dbReference type="InterPro" id="IPR042098">
    <property type="entry name" value="TauD-like_sf"/>
</dbReference>
<dbReference type="Pfam" id="PF02668">
    <property type="entry name" value="TauD"/>
    <property type="match status" value="1"/>
</dbReference>
<keyword evidence="3" id="KW-0596">Phosphopantetheine</keyword>
<comment type="similarity">
    <text evidence="2">Belongs to the ATP-dependent AMP-binding enzyme family.</text>
</comment>
<dbReference type="SMART" id="SM00823">
    <property type="entry name" value="PKS_PP"/>
    <property type="match status" value="2"/>
</dbReference>
<proteinExistence type="inferred from homology"/>
<dbReference type="FunFam" id="3.30.559.10:FF:000012">
    <property type="entry name" value="Non-ribosomal peptide synthetase"/>
    <property type="match status" value="1"/>
</dbReference>
<dbReference type="Pfam" id="PF00501">
    <property type="entry name" value="AMP-binding"/>
    <property type="match status" value="2"/>
</dbReference>
<dbReference type="Pfam" id="PF00550">
    <property type="entry name" value="PP-binding"/>
    <property type="match status" value="2"/>
</dbReference>
<dbReference type="InterPro" id="IPR023213">
    <property type="entry name" value="CAT-like_dom_sf"/>
</dbReference>
<comment type="cofactor">
    <cofactor evidence="1">
        <name>pantetheine 4'-phosphate</name>
        <dbReference type="ChEBI" id="CHEBI:47942"/>
    </cofactor>
</comment>
<keyword evidence="5" id="KW-0560">Oxidoreductase</keyword>
<dbReference type="InterPro" id="IPR003819">
    <property type="entry name" value="TauD/TfdA-like"/>
</dbReference>
<dbReference type="SUPFAM" id="SSF56801">
    <property type="entry name" value="Acetyl-CoA synthetase-like"/>
    <property type="match status" value="2"/>
</dbReference>
<dbReference type="FunFam" id="3.40.50.980:FF:000002">
    <property type="entry name" value="Enterobactin synthetase component F"/>
    <property type="match status" value="2"/>
</dbReference>
<dbReference type="SUPFAM" id="SSF51197">
    <property type="entry name" value="Clavaminate synthase-like"/>
    <property type="match status" value="1"/>
</dbReference>
<accession>A0A2N1IQF3</accession>
<comment type="caution">
    <text evidence="7">The sequence shown here is derived from an EMBL/GenBank/DDBJ whole genome shotgun (WGS) entry which is preliminary data.</text>
</comment>
<dbReference type="FunFam" id="3.40.50.12780:FF:000012">
    <property type="entry name" value="Non-ribosomal peptide synthetase"/>
    <property type="match status" value="2"/>
</dbReference>
<dbReference type="InterPro" id="IPR010071">
    <property type="entry name" value="AA_adenyl_dom"/>
</dbReference>
<dbReference type="Gene3D" id="3.30.300.30">
    <property type="match status" value="2"/>
</dbReference>
<dbReference type="InterPro" id="IPR006162">
    <property type="entry name" value="Ppantetheine_attach_site"/>
</dbReference>
<dbReference type="InterPro" id="IPR020806">
    <property type="entry name" value="PKS_PP-bd"/>
</dbReference>
<dbReference type="Gene3D" id="1.10.1200.10">
    <property type="entry name" value="ACP-like"/>
    <property type="match status" value="2"/>
</dbReference>
<feature type="domain" description="Carrier" evidence="6">
    <location>
        <begin position="2526"/>
        <end position="2601"/>
    </location>
</feature>
<dbReference type="Pfam" id="PF00668">
    <property type="entry name" value="Condensation"/>
    <property type="match status" value="4"/>
</dbReference>
<gene>
    <name evidence="7" type="ORF">CXB65_16480</name>
</gene>
<dbReference type="CDD" id="cd19543">
    <property type="entry name" value="DCL_NRPS"/>
    <property type="match status" value="1"/>
</dbReference>
<dbReference type="InterPro" id="IPR000873">
    <property type="entry name" value="AMP-dep_synth/lig_dom"/>
</dbReference>
<dbReference type="CDD" id="cd19534">
    <property type="entry name" value="E_NRPS"/>
    <property type="match status" value="1"/>
</dbReference>
<dbReference type="InterPro" id="IPR010060">
    <property type="entry name" value="NRPS_synth"/>
</dbReference>
<dbReference type="PANTHER" id="PTHR45398">
    <property type="match status" value="1"/>
</dbReference>
<dbReference type="GO" id="GO:0031177">
    <property type="term" value="F:phosphopantetheine binding"/>
    <property type="evidence" value="ECO:0007669"/>
    <property type="project" value="InterPro"/>
</dbReference>
<dbReference type="Gene3D" id="3.30.559.30">
    <property type="entry name" value="Nonribosomal peptide synthetase, condensation domain"/>
    <property type="match status" value="4"/>
</dbReference>
<dbReference type="SUPFAM" id="SSF47336">
    <property type="entry name" value="ACP-like"/>
    <property type="match status" value="2"/>
</dbReference>
<dbReference type="NCBIfam" id="TIGR01733">
    <property type="entry name" value="AA-adenyl-dom"/>
    <property type="match status" value="2"/>
</dbReference>
<organism evidence="7 8">
    <name type="scientific">Pseudomonas monteilii</name>
    <dbReference type="NCBI Taxonomy" id="76759"/>
    <lineage>
        <taxon>Bacteria</taxon>
        <taxon>Pseudomonadati</taxon>
        <taxon>Pseudomonadota</taxon>
        <taxon>Gammaproteobacteria</taxon>
        <taxon>Pseudomonadales</taxon>
        <taxon>Pseudomonadaceae</taxon>
        <taxon>Pseudomonas</taxon>
    </lineage>
</organism>
<dbReference type="InterPro" id="IPR045851">
    <property type="entry name" value="AMP-bd_C_sf"/>
</dbReference>
<dbReference type="PROSITE" id="PS00012">
    <property type="entry name" value="PHOSPHOPANTETHEINE"/>
    <property type="match status" value="2"/>
</dbReference>